<accession>A0A2V3UZ99</accession>
<dbReference type="Gene3D" id="3.40.50.300">
    <property type="entry name" value="P-loop containing nucleotide triphosphate hydrolases"/>
    <property type="match status" value="1"/>
</dbReference>
<dbReference type="InterPro" id="IPR027417">
    <property type="entry name" value="P-loop_NTPase"/>
</dbReference>
<feature type="transmembrane region" description="Helical" evidence="8">
    <location>
        <begin position="6"/>
        <end position="30"/>
    </location>
</feature>
<dbReference type="CDD" id="cd01127">
    <property type="entry name" value="TrwB_TraG_TraD_VirD4"/>
    <property type="match status" value="1"/>
</dbReference>
<gene>
    <name evidence="9" type="ORF">C7451_109168</name>
</gene>
<dbReference type="Proteomes" id="UP000248014">
    <property type="component" value="Unassembled WGS sequence"/>
</dbReference>
<evidence type="ECO:0000313" key="9">
    <source>
        <dbReference type="EMBL" id="PXW73878.1"/>
    </source>
</evidence>
<feature type="region of interest" description="Disordered" evidence="7">
    <location>
        <begin position="592"/>
        <end position="687"/>
    </location>
</feature>
<evidence type="ECO:0000256" key="2">
    <source>
        <dbReference type="ARBA" id="ARBA00008806"/>
    </source>
</evidence>
<dbReference type="AlphaFoldDB" id="A0A2V3UZ99"/>
<dbReference type="Pfam" id="PF02534">
    <property type="entry name" value="T4SS-DNA_transf"/>
    <property type="match status" value="1"/>
</dbReference>
<organism evidence="9 10">
    <name type="scientific">Blastomonas natatoria</name>
    <dbReference type="NCBI Taxonomy" id="34015"/>
    <lineage>
        <taxon>Bacteria</taxon>
        <taxon>Pseudomonadati</taxon>
        <taxon>Pseudomonadota</taxon>
        <taxon>Alphaproteobacteria</taxon>
        <taxon>Sphingomonadales</taxon>
        <taxon>Sphingomonadaceae</taxon>
        <taxon>Blastomonas</taxon>
    </lineage>
</organism>
<evidence type="ECO:0000256" key="4">
    <source>
        <dbReference type="ARBA" id="ARBA00022692"/>
    </source>
</evidence>
<evidence type="ECO:0000256" key="5">
    <source>
        <dbReference type="ARBA" id="ARBA00022989"/>
    </source>
</evidence>
<evidence type="ECO:0000256" key="6">
    <source>
        <dbReference type="ARBA" id="ARBA00023136"/>
    </source>
</evidence>
<evidence type="ECO:0000256" key="3">
    <source>
        <dbReference type="ARBA" id="ARBA00022475"/>
    </source>
</evidence>
<comment type="subcellular location">
    <subcellularLocation>
        <location evidence="1">Cell membrane</location>
        <topology evidence="1">Multi-pass membrane protein</topology>
    </subcellularLocation>
</comment>
<evidence type="ECO:0000256" key="8">
    <source>
        <dbReference type="SAM" id="Phobius"/>
    </source>
</evidence>
<dbReference type="GO" id="GO:0005886">
    <property type="term" value="C:plasma membrane"/>
    <property type="evidence" value="ECO:0007669"/>
    <property type="project" value="UniProtKB-SubCell"/>
</dbReference>
<keyword evidence="4 8" id="KW-0812">Transmembrane</keyword>
<evidence type="ECO:0000313" key="10">
    <source>
        <dbReference type="Proteomes" id="UP000248014"/>
    </source>
</evidence>
<feature type="compositionally biased region" description="Basic and acidic residues" evidence="7">
    <location>
        <begin position="614"/>
        <end position="643"/>
    </location>
</feature>
<dbReference type="OrthoDB" id="9759295at2"/>
<dbReference type="InterPro" id="IPR051539">
    <property type="entry name" value="T4SS-coupling_protein"/>
</dbReference>
<protein>
    <submittedName>
        <fullName evidence="9">Type IV secretion system protein VirD4</fullName>
    </submittedName>
</protein>
<name>A0A2V3UZ99_9SPHN</name>
<evidence type="ECO:0000256" key="1">
    <source>
        <dbReference type="ARBA" id="ARBA00004651"/>
    </source>
</evidence>
<keyword evidence="5 8" id="KW-1133">Transmembrane helix</keyword>
<feature type="compositionally biased region" description="Basic and acidic residues" evidence="7">
    <location>
        <begin position="660"/>
        <end position="670"/>
    </location>
</feature>
<comment type="similarity">
    <text evidence="2">Belongs to the VirD4/TraG family.</text>
</comment>
<evidence type="ECO:0000256" key="7">
    <source>
        <dbReference type="SAM" id="MobiDB-lite"/>
    </source>
</evidence>
<comment type="caution">
    <text evidence="9">The sequence shown here is derived from an EMBL/GenBank/DDBJ whole genome shotgun (WGS) entry which is preliminary data.</text>
</comment>
<reference evidence="9 10" key="1">
    <citation type="submission" date="2018-05" db="EMBL/GenBank/DDBJ databases">
        <title>Genomic Encyclopedia of Type Strains, Phase IV (KMG-IV): sequencing the most valuable type-strain genomes for metagenomic binning, comparative biology and taxonomic classification.</title>
        <authorList>
            <person name="Goeker M."/>
        </authorList>
    </citation>
    <scope>NUCLEOTIDE SEQUENCE [LARGE SCALE GENOMIC DNA]</scope>
    <source>
        <strain evidence="9 10">DSM 3183</strain>
    </source>
</reference>
<dbReference type="NCBIfam" id="NF010450">
    <property type="entry name" value="PRK13876.1"/>
    <property type="match status" value="1"/>
</dbReference>
<proteinExistence type="inferred from homology"/>
<keyword evidence="6 8" id="KW-0472">Membrane</keyword>
<dbReference type="RefSeq" id="WP_110299393.1">
    <property type="nucleotide sequence ID" value="NZ_QJJM01000009.1"/>
</dbReference>
<feature type="transmembrane region" description="Helical" evidence="8">
    <location>
        <begin position="42"/>
        <end position="62"/>
    </location>
</feature>
<dbReference type="SUPFAM" id="SSF52540">
    <property type="entry name" value="P-loop containing nucleoside triphosphate hydrolases"/>
    <property type="match status" value="1"/>
</dbReference>
<dbReference type="EMBL" id="QJJM01000009">
    <property type="protein sequence ID" value="PXW73878.1"/>
    <property type="molecule type" value="Genomic_DNA"/>
</dbReference>
<feature type="transmembrane region" description="Helical" evidence="8">
    <location>
        <begin position="74"/>
        <end position="95"/>
    </location>
</feature>
<keyword evidence="3" id="KW-1003">Cell membrane</keyword>
<dbReference type="PANTHER" id="PTHR37937">
    <property type="entry name" value="CONJUGATIVE TRANSFER: DNA TRANSPORT"/>
    <property type="match status" value="1"/>
</dbReference>
<dbReference type="InterPro" id="IPR003688">
    <property type="entry name" value="TraG/VirD4"/>
</dbReference>
<feature type="compositionally biased region" description="Polar residues" evidence="7">
    <location>
        <begin position="592"/>
        <end position="604"/>
    </location>
</feature>
<dbReference type="PANTHER" id="PTHR37937:SF1">
    <property type="entry name" value="CONJUGATIVE TRANSFER: DNA TRANSPORT"/>
    <property type="match status" value="1"/>
</dbReference>
<keyword evidence="10" id="KW-1185">Reference proteome</keyword>
<sequence>MNDKILWGQILAVFAIILLTIWSATQWAAAALGYQSELGEPWFWIGASPIYPPPAFFWWWFAFDAYAPTVFERGALIAVSGGFLSFIVAIAMSVWRARERRKAETFGSARWANAGEIRKAGMLGDAGVILGRFGGSYLRHDGPEHILCFAPTRSGKGVGLVVPTLLTWPGSAIIHDIKGENWQLTAGFRARHGRVLLFDPTNPASAAYNPLLEVRRGEWEVRDVQNVADVLVDPEGSLEKRNHWEKTSHALLVGAILHVLYAEKDKSLAGVAAFLSDPRCGIETTLHRMKATRHLGDKGVHPVVAAAAQELLNKSDNERSGVLSTAMSFLGLYRDPVVAKVTSASHWRIADLMAGPHPTSLYLVIPPGDISRTKPLIRLILNQIGRRLTEDLNPGKRPQRLLLMLDEFPALGRLDFFESALAFMAGYGIKAFLIAQSLNQIEKAYGQNNAILDNCHVRVSFATNDERTAKRISDALGTATEMRAMKNYAGHRLSPWLGHLMVSRSETARALLTPGEVMQLPPDDEIIMAAGLPPIRARKARYFLDPRLNMRVLEPPKPVHATIAKAATDDWSGLEPIQTEQLLQVLNANGPSAASEALTPTTPRASVKKRSTKSKADNQADTSGIRREPGLPEHENIAPEPDRPFNPFDPDADTSQDENAQNRRAIDRAMRRNARTASLDPDDGIEL</sequence>